<gene>
    <name evidence="2" type="ORF">GCM10008106_28690</name>
</gene>
<dbReference type="Proteomes" id="UP000642809">
    <property type="component" value="Unassembled WGS sequence"/>
</dbReference>
<dbReference type="InterPro" id="IPR011051">
    <property type="entry name" value="RmlC_Cupin_sf"/>
</dbReference>
<sequence>MNAKVMRLVNQLGLTPHPEGGFYKEVYRSDRELATSQGTRSLSTCIYFLLTSDNCSKFHQIQSDELWFWHEGDPITIHTLGDSGYQTLLLGSSEVAGYQPFQLVKGGLVFGSTVDTPGGFALVSCVVSPGFDFAEFKLFSKEELLQTWPEEEKIISRLT</sequence>
<dbReference type="Pfam" id="PF06172">
    <property type="entry name" value="Cupin_5"/>
    <property type="match status" value="1"/>
</dbReference>
<accession>A0A8J3CZ72</accession>
<feature type="domain" description="DUF985" evidence="1">
    <location>
        <begin position="7"/>
        <end position="138"/>
    </location>
</feature>
<dbReference type="RefSeq" id="WP_189584069.1">
    <property type="nucleotide sequence ID" value="NZ_BMYF01000019.1"/>
</dbReference>
<dbReference type="SUPFAM" id="SSF51182">
    <property type="entry name" value="RmlC-like cupins"/>
    <property type="match status" value="1"/>
</dbReference>
<dbReference type="InterPro" id="IPR039935">
    <property type="entry name" value="YML079W-like"/>
</dbReference>
<keyword evidence="3" id="KW-1185">Reference proteome</keyword>
<dbReference type="PANTHER" id="PTHR33387">
    <property type="entry name" value="RMLC-LIKE JELLY ROLL FOLD PROTEIN"/>
    <property type="match status" value="1"/>
</dbReference>
<dbReference type="EMBL" id="BMYF01000019">
    <property type="protein sequence ID" value="GHB46008.1"/>
    <property type="molecule type" value="Genomic_DNA"/>
</dbReference>
<dbReference type="InterPro" id="IPR009327">
    <property type="entry name" value="Cupin_DUF985"/>
</dbReference>
<protein>
    <submittedName>
        <fullName evidence="2">Cupin</fullName>
    </submittedName>
</protein>
<evidence type="ECO:0000313" key="2">
    <source>
        <dbReference type="EMBL" id="GHB46008.1"/>
    </source>
</evidence>
<reference evidence="2" key="1">
    <citation type="journal article" date="2014" name="Int. J. Syst. Evol. Microbiol.">
        <title>Complete genome sequence of Corynebacterium casei LMG S-19264T (=DSM 44701T), isolated from a smear-ripened cheese.</title>
        <authorList>
            <consortium name="US DOE Joint Genome Institute (JGI-PGF)"/>
            <person name="Walter F."/>
            <person name="Albersmeier A."/>
            <person name="Kalinowski J."/>
            <person name="Ruckert C."/>
        </authorList>
    </citation>
    <scope>NUCLEOTIDE SEQUENCE</scope>
    <source>
        <strain evidence="2">KCTC 23224</strain>
    </source>
</reference>
<organism evidence="2 3">
    <name type="scientific">Mongoliitalea lutea</name>
    <dbReference type="NCBI Taxonomy" id="849756"/>
    <lineage>
        <taxon>Bacteria</taxon>
        <taxon>Pseudomonadati</taxon>
        <taxon>Bacteroidota</taxon>
        <taxon>Cytophagia</taxon>
        <taxon>Cytophagales</taxon>
        <taxon>Cyclobacteriaceae</taxon>
        <taxon>Mongoliitalea</taxon>
    </lineage>
</organism>
<reference evidence="2" key="2">
    <citation type="submission" date="2020-09" db="EMBL/GenBank/DDBJ databases">
        <authorList>
            <person name="Sun Q."/>
            <person name="Kim S."/>
        </authorList>
    </citation>
    <scope>NUCLEOTIDE SEQUENCE</scope>
    <source>
        <strain evidence="2">KCTC 23224</strain>
    </source>
</reference>
<dbReference type="PANTHER" id="PTHR33387:SF3">
    <property type="entry name" value="DUF985 DOMAIN-CONTAINING PROTEIN"/>
    <property type="match status" value="1"/>
</dbReference>
<dbReference type="CDD" id="cd06121">
    <property type="entry name" value="cupin_YML079wp"/>
    <property type="match status" value="1"/>
</dbReference>
<proteinExistence type="predicted"/>
<comment type="caution">
    <text evidence="2">The sequence shown here is derived from an EMBL/GenBank/DDBJ whole genome shotgun (WGS) entry which is preliminary data.</text>
</comment>
<evidence type="ECO:0000313" key="3">
    <source>
        <dbReference type="Proteomes" id="UP000642809"/>
    </source>
</evidence>
<dbReference type="Gene3D" id="2.60.120.10">
    <property type="entry name" value="Jelly Rolls"/>
    <property type="match status" value="1"/>
</dbReference>
<dbReference type="AlphaFoldDB" id="A0A8J3CZ72"/>
<evidence type="ECO:0000259" key="1">
    <source>
        <dbReference type="Pfam" id="PF06172"/>
    </source>
</evidence>
<name>A0A8J3CZ72_9BACT</name>
<dbReference type="InterPro" id="IPR014710">
    <property type="entry name" value="RmlC-like_jellyroll"/>
</dbReference>